<sequence length="79" mass="8858">MGSETPLRLSLLDFSKAWTNGRLYSIPPKAAYLVKTPEELVEEEHPLLFNPVDHFEFLGFYHSEAGQKSAAALKTYCGV</sequence>
<evidence type="ECO:0000313" key="1">
    <source>
        <dbReference type="EMBL" id="KAF8393302.1"/>
    </source>
</evidence>
<comment type="caution">
    <text evidence="1">The sequence shown here is derived from an EMBL/GenBank/DDBJ whole genome shotgun (WGS) entry which is preliminary data.</text>
</comment>
<dbReference type="AlphaFoldDB" id="A0A835DA11"/>
<organism evidence="1 2">
    <name type="scientific">Tetracentron sinense</name>
    <name type="common">Spur-leaf</name>
    <dbReference type="NCBI Taxonomy" id="13715"/>
    <lineage>
        <taxon>Eukaryota</taxon>
        <taxon>Viridiplantae</taxon>
        <taxon>Streptophyta</taxon>
        <taxon>Embryophyta</taxon>
        <taxon>Tracheophyta</taxon>
        <taxon>Spermatophyta</taxon>
        <taxon>Magnoliopsida</taxon>
        <taxon>Trochodendrales</taxon>
        <taxon>Trochodendraceae</taxon>
        <taxon>Tetracentron</taxon>
    </lineage>
</organism>
<dbReference type="SUPFAM" id="SSF51197">
    <property type="entry name" value="Clavaminate synthase-like"/>
    <property type="match status" value="1"/>
</dbReference>
<evidence type="ECO:0000313" key="2">
    <source>
        <dbReference type="Proteomes" id="UP000655225"/>
    </source>
</evidence>
<name>A0A835DA11_TETSI</name>
<dbReference type="Proteomes" id="UP000655225">
    <property type="component" value="Unassembled WGS sequence"/>
</dbReference>
<gene>
    <name evidence="1" type="ORF">HHK36_021543</name>
</gene>
<protein>
    <submittedName>
        <fullName evidence="1">Uncharacterized protein</fullName>
    </submittedName>
</protein>
<dbReference type="EMBL" id="JABCRI010000015">
    <property type="protein sequence ID" value="KAF8393302.1"/>
    <property type="molecule type" value="Genomic_DNA"/>
</dbReference>
<accession>A0A835DA11</accession>
<proteinExistence type="predicted"/>
<keyword evidence="2" id="KW-1185">Reference proteome</keyword>
<reference evidence="1 2" key="1">
    <citation type="submission" date="2020-04" db="EMBL/GenBank/DDBJ databases">
        <title>Plant Genome Project.</title>
        <authorList>
            <person name="Zhang R.-G."/>
        </authorList>
    </citation>
    <scope>NUCLEOTIDE SEQUENCE [LARGE SCALE GENOMIC DNA]</scope>
    <source>
        <strain evidence="1">YNK0</strain>
        <tissue evidence="1">Leaf</tissue>
    </source>
</reference>